<name>A0ABN7ARJ6_9HEMI</name>
<dbReference type="Gene3D" id="3.15.10.50">
    <property type="match status" value="1"/>
</dbReference>
<gene>
    <name evidence="2" type="ORF">NTJ_07652</name>
</gene>
<protein>
    <recommendedName>
        <fullName evidence="4">Lipid-binding serum glycoprotein N-terminal domain-containing protein</fullName>
    </recommendedName>
</protein>
<keyword evidence="1" id="KW-0732">Signal</keyword>
<feature type="signal peptide" evidence="1">
    <location>
        <begin position="1"/>
        <end position="16"/>
    </location>
</feature>
<dbReference type="EMBL" id="AP028913">
    <property type="protein sequence ID" value="BES94843.1"/>
    <property type="molecule type" value="Genomic_DNA"/>
</dbReference>
<organism evidence="2 3">
    <name type="scientific">Nesidiocoris tenuis</name>
    <dbReference type="NCBI Taxonomy" id="355587"/>
    <lineage>
        <taxon>Eukaryota</taxon>
        <taxon>Metazoa</taxon>
        <taxon>Ecdysozoa</taxon>
        <taxon>Arthropoda</taxon>
        <taxon>Hexapoda</taxon>
        <taxon>Insecta</taxon>
        <taxon>Pterygota</taxon>
        <taxon>Neoptera</taxon>
        <taxon>Paraneoptera</taxon>
        <taxon>Hemiptera</taxon>
        <taxon>Heteroptera</taxon>
        <taxon>Panheteroptera</taxon>
        <taxon>Cimicomorpha</taxon>
        <taxon>Miridae</taxon>
        <taxon>Dicyphina</taxon>
        <taxon>Nesidiocoris</taxon>
    </lineage>
</organism>
<evidence type="ECO:0000313" key="2">
    <source>
        <dbReference type="EMBL" id="BES94843.1"/>
    </source>
</evidence>
<keyword evidence="3" id="KW-1185">Reference proteome</keyword>
<sequence>MLSKFLLGLTLCFANASFLPHELSVLTNELDGDALKSFPNQLTDMALEAVREYLLAKNETTISIPPIDVTFTLPVLGVDFTGKFKARNGIFRNPATIVRKGNSTTKWHFDKPTVLTTIVGFTDMEVYFPEYSASFIDVNESGDVKVNIGTNEIFLQVDITIIPICTVELSKLELRKFEDITTEITGLGILNSLEGLITSWVLSSYETSFTTLIQNIVAEKLKEVLRVTKGFCKVVQSPAVRGPAVQRKVQCKLSKDNKYNCTVD</sequence>
<evidence type="ECO:0000256" key="1">
    <source>
        <dbReference type="SAM" id="SignalP"/>
    </source>
</evidence>
<dbReference type="Pfam" id="PF16984">
    <property type="entry name" value="Grp7_allergen"/>
    <property type="match status" value="1"/>
</dbReference>
<feature type="chain" id="PRO_5045985637" description="Lipid-binding serum glycoprotein N-terminal domain-containing protein" evidence="1">
    <location>
        <begin position="17"/>
        <end position="264"/>
    </location>
</feature>
<dbReference type="InterPro" id="IPR020234">
    <property type="entry name" value="Mite_allergen_group-7"/>
</dbReference>
<reference evidence="2 3" key="1">
    <citation type="submission" date="2023-09" db="EMBL/GenBank/DDBJ databases">
        <title>Nesidiocoris tenuis whole genome shotgun sequence.</title>
        <authorList>
            <person name="Shibata T."/>
            <person name="Shimoda M."/>
            <person name="Kobayashi T."/>
            <person name="Uehara T."/>
        </authorList>
    </citation>
    <scope>NUCLEOTIDE SEQUENCE [LARGE SCALE GENOMIC DNA]</scope>
    <source>
        <strain evidence="2 3">Japan</strain>
    </source>
</reference>
<accession>A0ABN7ARJ6</accession>
<dbReference type="InterPro" id="IPR038602">
    <property type="entry name" value="Mite_allergen_7_sf"/>
</dbReference>
<evidence type="ECO:0008006" key="4">
    <source>
        <dbReference type="Google" id="ProtNLM"/>
    </source>
</evidence>
<dbReference type="Proteomes" id="UP001307889">
    <property type="component" value="Chromosome 5"/>
</dbReference>
<evidence type="ECO:0000313" key="3">
    <source>
        <dbReference type="Proteomes" id="UP001307889"/>
    </source>
</evidence>
<proteinExistence type="predicted"/>